<evidence type="ECO:0000256" key="2">
    <source>
        <dbReference type="SAM" id="MobiDB-lite"/>
    </source>
</evidence>
<organism evidence="3 4">
    <name type="scientific">Platanthera zijinensis</name>
    <dbReference type="NCBI Taxonomy" id="2320716"/>
    <lineage>
        <taxon>Eukaryota</taxon>
        <taxon>Viridiplantae</taxon>
        <taxon>Streptophyta</taxon>
        <taxon>Embryophyta</taxon>
        <taxon>Tracheophyta</taxon>
        <taxon>Spermatophyta</taxon>
        <taxon>Magnoliopsida</taxon>
        <taxon>Liliopsida</taxon>
        <taxon>Asparagales</taxon>
        <taxon>Orchidaceae</taxon>
        <taxon>Orchidoideae</taxon>
        <taxon>Orchideae</taxon>
        <taxon>Orchidinae</taxon>
        <taxon>Platanthera</taxon>
    </lineage>
</organism>
<keyword evidence="4" id="KW-1185">Reference proteome</keyword>
<evidence type="ECO:0000313" key="3">
    <source>
        <dbReference type="EMBL" id="KAK8945061.1"/>
    </source>
</evidence>
<keyword evidence="1" id="KW-0175">Coiled coil</keyword>
<feature type="region of interest" description="Disordered" evidence="2">
    <location>
        <begin position="210"/>
        <end position="240"/>
    </location>
</feature>
<proteinExistence type="predicted"/>
<dbReference type="Proteomes" id="UP001418222">
    <property type="component" value="Unassembled WGS sequence"/>
</dbReference>
<feature type="compositionally biased region" description="Acidic residues" evidence="2">
    <location>
        <begin position="219"/>
        <end position="229"/>
    </location>
</feature>
<dbReference type="EMBL" id="JBBWWQ010000006">
    <property type="protein sequence ID" value="KAK8945061.1"/>
    <property type="molecule type" value="Genomic_DNA"/>
</dbReference>
<dbReference type="PANTHER" id="PTHR31016:SF2">
    <property type="entry name" value="OS04G0228100 PROTEIN"/>
    <property type="match status" value="1"/>
</dbReference>
<comment type="caution">
    <text evidence="3">The sequence shown here is derived from an EMBL/GenBank/DDBJ whole genome shotgun (WGS) entry which is preliminary data.</text>
</comment>
<gene>
    <name evidence="3" type="ORF">KSP39_PZI008423</name>
</gene>
<feature type="coiled-coil region" evidence="1">
    <location>
        <begin position="157"/>
        <end position="184"/>
    </location>
</feature>
<accession>A0AAP0BPY3</accession>
<feature type="compositionally biased region" description="Polar residues" evidence="2">
    <location>
        <begin position="126"/>
        <end position="140"/>
    </location>
</feature>
<sequence>MDSSPLLSPSSDEHLWNSLHDRVDAILDDRKSNNFMCNAESKRGKLFREDSMLLIRGLDSVSSSLSQLTETLGAAKKGLNDLAKPSLQRVPKRGSQGIGDEDEPRKAKKQCSLNTVEEDSDGLNVLRNSDSNEESASGNPVQDIEDNHTSVDARIQLETLLAEKSKLANENANLRRDNQCLHQLVEYHQLTSQDLLSSYGDAVDPVLLDFSSPARKEEDYESDYESEDNEQSKEQDNNKL</sequence>
<feature type="region of interest" description="Disordered" evidence="2">
    <location>
        <begin position="83"/>
        <end position="148"/>
    </location>
</feature>
<protein>
    <submittedName>
        <fullName evidence="3">Uncharacterized protein</fullName>
    </submittedName>
</protein>
<evidence type="ECO:0000256" key="1">
    <source>
        <dbReference type="SAM" id="Coils"/>
    </source>
</evidence>
<dbReference type="PANTHER" id="PTHR31016">
    <property type="entry name" value="OS04G0228100 PROTEIN"/>
    <property type="match status" value="1"/>
</dbReference>
<feature type="compositionally biased region" description="Basic and acidic residues" evidence="2">
    <location>
        <begin position="230"/>
        <end position="240"/>
    </location>
</feature>
<reference evidence="3 4" key="1">
    <citation type="journal article" date="2022" name="Nat. Plants">
        <title>Genomes of leafy and leafless Platanthera orchids illuminate the evolution of mycoheterotrophy.</title>
        <authorList>
            <person name="Li M.H."/>
            <person name="Liu K.W."/>
            <person name="Li Z."/>
            <person name="Lu H.C."/>
            <person name="Ye Q.L."/>
            <person name="Zhang D."/>
            <person name="Wang J.Y."/>
            <person name="Li Y.F."/>
            <person name="Zhong Z.M."/>
            <person name="Liu X."/>
            <person name="Yu X."/>
            <person name="Liu D.K."/>
            <person name="Tu X.D."/>
            <person name="Liu B."/>
            <person name="Hao Y."/>
            <person name="Liao X.Y."/>
            <person name="Jiang Y.T."/>
            <person name="Sun W.H."/>
            <person name="Chen J."/>
            <person name="Chen Y.Q."/>
            <person name="Ai Y."/>
            <person name="Zhai J.W."/>
            <person name="Wu S.S."/>
            <person name="Zhou Z."/>
            <person name="Hsiao Y.Y."/>
            <person name="Wu W.L."/>
            <person name="Chen Y.Y."/>
            <person name="Lin Y.F."/>
            <person name="Hsu J.L."/>
            <person name="Li C.Y."/>
            <person name="Wang Z.W."/>
            <person name="Zhao X."/>
            <person name="Zhong W.Y."/>
            <person name="Ma X.K."/>
            <person name="Ma L."/>
            <person name="Huang J."/>
            <person name="Chen G.Z."/>
            <person name="Huang M.Z."/>
            <person name="Huang L."/>
            <person name="Peng D.H."/>
            <person name="Luo Y.B."/>
            <person name="Zou S.Q."/>
            <person name="Chen S.P."/>
            <person name="Lan S."/>
            <person name="Tsai W.C."/>
            <person name="Van de Peer Y."/>
            <person name="Liu Z.J."/>
        </authorList>
    </citation>
    <scope>NUCLEOTIDE SEQUENCE [LARGE SCALE GENOMIC DNA]</scope>
    <source>
        <strain evidence="3">Lor287</strain>
    </source>
</reference>
<dbReference type="AlphaFoldDB" id="A0AAP0BPY3"/>
<evidence type="ECO:0000313" key="4">
    <source>
        <dbReference type="Proteomes" id="UP001418222"/>
    </source>
</evidence>
<name>A0AAP0BPY3_9ASPA</name>